<feature type="domain" description="HTH lysR-type" evidence="5">
    <location>
        <begin position="1"/>
        <end position="60"/>
    </location>
</feature>
<evidence type="ECO:0000256" key="1">
    <source>
        <dbReference type="ARBA" id="ARBA00009437"/>
    </source>
</evidence>
<comment type="similarity">
    <text evidence="1">Belongs to the LysR transcriptional regulatory family.</text>
</comment>
<evidence type="ECO:0000256" key="2">
    <source>
        <dbReference type="ARBA" id="ARBA00023015"/>
    </source>
</evidence>
<comment type="caution">
    <text evidence="6">The sequence shown here is derived from an EMBL/GenBank/DDBJ whole genome shotgun (WGS) entry which is preliminary data.</text>
</comment>
<dbReference type="EMBL" id="SLVJ01000016">
    <property type="protein sequence ID" value="TCM65108.1"/>
    <property type="molecule type" value="Genomic_DNA"/>
</dbReference>
<dbReference type="GO" id="GO:0043565">
    <property type="term" value="F:sequence-specific DNA binding"/>
    <property type="evidence" value="ECO:0007669"/>
    <property type="project" value="TreeGrafter"/>
</dbReference>
<dbReference type="InterPro" id="IPR036390">
    <property type="entry name" value="WH_DNA-bd_sf"/>
</dbReference>
<evidence type="ECO:0000313" key="6">
    <source>
        <dbReference type="EMBL" id="TCM65108.1"/>
    </source>
</evidence>
<evidence type="ECO:0000256" key="4">
    <source>
        <dbReference type="ARBA" id="ARBA00023163"/>
    </source>
</evidence>
<name>A0A4V6NJA5_ACICA</name>
<sequence length="295" mass="33028">MKSTLDELQAFVSIVDCGSIVAAAAQINQTTSGLSRALQRLESKLGVTLLERTTRKLKLTQEGRLFLQRARKIINDVNEAEDSLLKSDHATSGLIRVDSATPFVLHVIAPLIAEFLHHYPQIEIELNSNDQNIDLLKHKTDVAIRFGTLNDSSLHAKLLCRSRLYIVASPSYLEKHGQPSTPVEILNHLQIGFSQVPALNTWPIRVQGEYLTAQPKVKASNGETVRLMALQGLGITCLSEFMIRDDLEQGHLVALFEDQIEIYKQDIHAVYYQQAHLPKRVRLFIDFLADKLSSG</sequence>
<dbReference type="PANTHER" id="PTHR30537">
    <property type="entry name" value="HTH-TYPE TRANSCRIPTIONAL REGULATOR"/>
    <property type="match status" value="1"/>
</dbReference>
<keyword evidence="2" id="KW-0805">Transcription regulation</keyword>
<dbReference type="OrthoDB" id="9786526at2"/>
<dbReference type="Pfam" id="PF03466">
    <property type="entry name" value="LysR_substrate"/>
    <property type="match status" value="1"/>
</dbReference>
<organism evidence="6 7">
    <name type="scientific">Acinetobacter calcoaceticus</name>
    <dbReference type="NCBI Taxonomy" id="471"/>
    <lineage>
        <taxon>Bacteria</taxon>
        <taxon>Pseudomonadati</taxon>
        <taxon>Pseudomonadota</taxon>
        <taxon>Gammaproteobacteria</taxon>
        <taxon>Moraxellales</taxon>
        <taxon>Moraxellaceae</taxon>
        <taxon>Acinetobacter</taxon>
        <taxon>Acinetobacter calcoaceticus/baumannii complex</taxon>
    </lineage>
</organism>
<dbReference type="PROSITE" id="PS50931">
    <property type="entry name" value="HTH_LYSR"/>
    <property type="match status" value="1"/>
</dbReference>
<evidence type="ECO:0000259" key="5">
    <source>
        <dbReference type="PROSITE" id="PS50931"/>
    </source>
</evidence>
<dbReference type="AlphaFoldDB" id="A0A4V6NJA5"/>
<dbReference type="Pfam" id="PF00126">
    <property type="entry name" value="HTH_1"/>
    <property type="match status" value="1"/>
</dbReference>
<dbReference type="FunFam" id="1.10.10.10:FF:000001">
    <property type="entry name" value="LysR family transcriptional regulator"/>
    <property type="match status" value="1"/>
</dbReference>
<dbReference type="Proteomes" id="UP000294963">
    <property type="component" value="Unassembled WGS sequence"/>
</dbReference>
<evidence type="ECO:0000313" key="7">
    <source>
        <dbReference type="Proteomes" id="UP000294963"/>
    </source>
</evidence>
<keyword evidence="7" id="KW-1185">Reference proteome</keyword>
<dbReference type="InterPro" id="IPR036388">
    <property type="entry name" value="WH-like_DNA-bd_sf"/>
</dbReference>
<dbReference type="Gene3D" id="3.40.190.10">
    <property type="entry name" value="Periplasmic binding protein-like II"/>
    <property type="match status" value="2"/>
</dbReference>
<dbReference type="Gene3D" id="1.10.10.10">
    <property type="entry name" value="Winged helix-like DNA-binding domain superfamily/Winged helix DNA-binding domain"/>
    <property type="match status" value="1"/>
</dbReference>
<proteinExistence type="inferred from homology"/>
<dbReference type="SUPFAM" id="SSF53850">
    <property type="entry name" value="Periplasmic binding protein-like II"/>
    <property type="match status" value="1"/>
</dbReference>
<evidence type="ECO:0000256" key="3">
    <source>
        <dbReference type="ARBA" id="ARBA00023125"/>
    </source>
</evidence>
<gene>
    <name evidence="6" type="ORF">EC844_11671</name>
</gene>
<keyword evidence="4" id="KW-0804">Transcription</keyword>
<protein>
    <submittedName>
        <fullName evidence="6">LysR family transcriptional regulator</fullName>
    </submittedName>
</protein>
<dbReference type="GO" id="GO:0006351">
    <property type="term" value="P:DNA-templated transcription"/>
    <property type="evidence" value="ECO:0007669"/>
    <property type="project" value="TreeGrafter"/>
</dbReference>
<dbReference type="InterPro" id="IPR005119">
    <property type="entry name" value="LysR_subst-bd"/>
</dbReference>
<dbReference type="InterPro" id="IPR000847">
    <property type="entry name" value="LysR_HTH_N"/>
</dbReference>
<accession>A0A4V6NJA5</accession>
<dbReference type="GO" id="GO:0003700">
    <property type="term" value="F:DNA-binding transcription factor activity"/>
    <property type="evidence" value="ECO:0007669"/>
    <property type="project" value="InterPro"/>
</dbReference>
<dbReference type="PANTHER" id="PTHR30537:SF20">
    <property type="entry name" value="TRANSCRIPTIONAL REGULATORY PROTEIN"/>
    <property type="match status" value="1"/>
</dbReference>
<dbReference type="SUPFAM" id="SSF46785">
    <property type="entry name" value="Winged helix' DNA-binding domain"/>
    <property type="match status" value="1"/>
</dbReference>
<reference evidence="6 7" key="1">
    <citation type="submission" date="2019-03" db="EMBL/GenBank/DDBJ databases">
        <title>Genomic analyses of the natural microbiome of Caenorhabditis elegans.</title>
        <authorList>
            <person name="Samuel B."/>
        </authorList>
    </citation>
    <scope>NUCLEOTIDE SEQUENCE [LARGE SCALE GENOMIC DNA]</scope>
    <source>
        <strain evidence="6 7">JUb89</strain>
    </source>
</reference>
<keyword evidence="3" id="KW-0238">DNA-binding</keyword>
<dbReference type="InterPro" id="IPR058163">
    <property type="entry name" value="LysR-type_TF_proteobact-type"/>
</dbReference>